<feature type="domain" description="Adenosine deaminase" evidence="6">
    <location>
        <begin position="8"/>
        <end position="317"/>
    </location>
</feature>
<dbReference type="Proteomes" id="UP000619260">
    <property type="component" value="Unassembled WGS sequence"/>
</dbReference>
<dbReference type="GO" id="GO:0016814">
    <property type="term" value="F:hydrolase activity, acting on carbon-nitrogen (but not peptide) bonds, in cyclic amidines"/>
    <property type="evidence" value="ECO:0007669"/>
    <property type="project" value="UniProtKB-ARBA"/>
</dbReference>
<keyword evidence="4" id="KW-0378">Hydrolase</keyword>
<evidence type="ECO:0000256" key="2">
    <source>
        <dbReference type="ARBA" id="ARBA00006676"/>
    </source>
</evidence>
<dbReference type="GO" id="GO:0019239">
    <property type="term" value="F:deaminase activity"/>
    <property type="evidence" value="ECO:0007669"/>
    <property type="project" value="InterPro"/>
</dbReference>
<keyword evidence="3" id="KW-0479">Metal-binding</keyword>
<dbReference type="InterPro" id="IPR032466">
    <property type="entry name" value="Metal_Hydrolase"/>
</dbReference>
<evidence type="ECO:0000256" key="4">
    <source>
        <dbReference type="ARBA" id="ARBA00022801"/>
    </source>
</evidence>
<name>A0A8J3YNC9_9ACTN</name>
<gene>
    <name evidence="7" type="ORF">Val02_56250</name>
</gene>
<sequence>MRELAKLPKANPHLHLTGSMRPATVAELAARHGIALPPLSMGTVRRHVWSAFQQRYDAARDTVRSPEDIARVVVEAAQDDAAAGGGWTELQVDPTSYVERIGGYQAVVEAVLAGAAAAPIPVGIIVASSWARSGEHALMLARLAARYAGRGVVGFGLSNDERLGRVEDFVPACAVAAEAGLLIAPHAGFYEPAEHVAACVRLLGAGRIGHGLTATRDAPTLALLAERGVALELCPASYVPLGVLDRPDGLPVRAVLAAGVPVAIGTDDPLIFGAGLVEQYSGLGLTDEEYAALAGHSIDASAAPPGVKERLRAGVTAWLVDC</sequence>
<dbReference type="NCBIfam" id="TIGR01430">
    <property type="entry name" value="aden_deam"/>
    <property type="match status" value="1"/>
</dbReference>
<dbReference type="RefSeq" id="WP_239153385.1">
    <property type="nucleotide sequence ID" value="NZ_BOPF01000022.1"/>
</dbReference>
<dbReference type="AlphaFoldDB" id="A0A8J3YNC9"/>
<comment type="similarity">
    <text evidence="2">Belongs to the metallo-dependent hydrolases superfamily. Adenosine and AMP deaminases family.</text>
</comment>
<organism evidence="7 8">
    <name type="scientific">Virgisporangium aliadipatigenens</name>
    <dbReference type="NCBI Taxonomy" id="741659"/>
    <lineage>
        <taxon>Bacteria</taxon>
        <taxon>Bacillati</taxon>
        <taxon>Actinomycetota</taxon>
        <taxon>Actinomycetes</taxon>
        <taxon>Micromonosporales</taxon>
        <taxon>Micromonosporaceae</taxon>
        <taxon>Virgisporangium</taxon>
    </lineage>
</organism>
<dbReference type="Gene3D" id="3.20.20.140">
    <property type="entry name" value="Metal-dependent hydrolases"/>
    <property type="match status" value="1"/>
</dbReference>
<evidence type="ECO:0000256" key="5">
    <source>
        <dbReference type="ARBA" id="ARBA00022833"/>
    </source>
</evidence>
<dbReference type="GO" id="GO:0046872">
    <property type="term" value="F:metal ion binding"/>
    <property type="evidence" value="ECO:0007669"/>
    <property type="project" value="UniProtKB-KW"/>
</dbReference>
<keyword evidence="5" id="KW-0862">Zinc</keyword>
<dbReference type="PROSITE" id="PS00485">
    <property type="entry name" value="A_DEAMINASE"/>
    <property type="match status" value="1"/>
</dbReference>
<dbReference type="PANTHER" id="PTHR43114">
    <property type="entry name" value="ADENINE DEAMINASE"/>
    <property type="match status" value="1"/>
</dbReference>
<dbReference type="EMBL" id="BOPF01000022">
    <property type="protein sequence ID" value="GIJ48739.1"/>
    <property type="molecule type" value="Genomic_DNA"/>
</dbReference>
<dbReference type="InterPro" id="IPR006650">
    <property type="entry name" value="A/AMP_deam_AS"/>
</dbReference>
<evidence type="ECO:0000259" key="6">
    <source>
        <dbReference type="Pfam" id="PF00962"/>
    </source>
</evidence>
<accession>A0A8J3YNC9</accession>
<keyword evidence="8" id="KW-1185">Reference proteome</keyword>
<evidence type="ECO:0000256" key="3">
    <source>
        <dbReference type="ARBA" id="ARBA00022723"/>
    </source>
</evidence>
<dbReference type="SUPFAM" id="SSF51556">
    <property type="entry name" value="Metallo-dependent hydrolases"/>
    <property type="match status" value="1"/>
</dbReference>
<comment type="cofactor">
    <cofactor evidence="1">
        <name>Zn(2+)</name>
        <dbReference type="ChEBI" id="CHEBI:29105"/>
    </cofactor>
</comment>
<comment type="caution">
    <text evidence="7">The sequence shown here is derived from an EMBL/GenBank/DDBJ whole genome shotgun (WGS) entry which is preliminary data.</text>
</comment>
<dbReference type="InterPro" id="IPR001365">
    <property type="entry name" value="A_deaminase_dom"/>
</dbReference>
<proteinExistence type="inferred from homology"/>
<dbReference type="InterPro" id="IPR006330">
    <property type="entry name" value="Ado/ade_deaminase"/>
</dbReference>
<protein>
    <submittedName>
        <fullName evidence="7">Putative adenosine/adenine deaminase</fullName>
    </submittedName>
</protein>
<evidence type="ECO:0000256" key="1">
    <source>
        <dbReference type="ARBA" id="ARBA00001947"/>
    </source>
</evidence>
<evidence type="ECO:0000313" key="7">
    <source>
        <dbReference type="EMBL" id="GIJ48739.1"/>
    </source>
</evidence>
<dbReference type="GO" id="GO:0009168">
    <property type="term" value="P:purine ribonucleoside monophosphate biosynthetic process"/>
    <property type="evidence" value="ECO:0007669"/>
    <property type="project" value="InterPro"/>
</dbReference>
<evidence type="ECO:0000313" key="8">
    <source>
        <dbReference type="Proteomes" id="UP000619260"/>
    </source>
</evidence>
<dbReference type="PANTHER" id="PTHR43114:SF6">
    <property type="entry name" value="ADENINE DEAMINASE"/>
    <property type="match status" value="1"/>
</dbReference>
<dbReference type="Pfam" id="PF00962">
    <property type="entry name" value="A_deaminase"/>
    <property type="match status" value="1"/>
</dbReference>
<reference evidence="7" key="1">
    <citation type="submission" date="2021-01" db="EMBL/GenBank/DDBJ databases">
        <title>Whole genome shotgun sequence of Virgisporangium aliadipatigenens NBRC 105644.</title>
        <authorList>
            <person name="Komaki H."/>
            <person name="Tamura T."/>
        </authorList>
    </citation>
    <scope>NUCLEOTIDE SEQUENCE</scope>
    <source>
        <strain evidence="7">NBRC 105644</strain>
    </source>
</reference>